<comment type="caution">
    <text evidence="1">The sequence shown here is derived from an EMBL/GenBank/DDBJ whole genome shotgun (WGS) entry which is preliminary data.</text>
</comment>
<protein>
    <submittedName>
        <fullName evidence="1">Uncharacterized protein</fullName>
    </submittedName>
</protein>
<dbReference type="Proteomes" id="UP001219525">
    <property type="component" value="Unassembled WGS sequence"/>
</dbReference>
<sequence length="244" mass="27269">MLDTVPQGTCLHVRDFSSRIRNASESDRRAPVVAVDAYKVTEPTDWLLNKSFGKYSHHFILAEIGIEAPLYVRVDFQGDLPLHGESVAHSVILSYDRPSITPGANSFARMSNGNDGGLTLDAFASLLEIMHRRTPYYDVFARNCLWLTECILDATGRRYAEHWRAGHIDPVGLGSYIDGSIGAVTATAKICHNDPAAQFFIEAGLTMLKGVQWLFSLPAGENRVRYPDEEIGEILWEWNSRKDL</sequence>
<gene>
    <name evidence="1" type="ORF">GGX14DRAFT_592920</name>
</gene>
<name>A0AAD6YIJ6_9AGAR</name>
<dbReference type="AlphaFoldDB" id="A0AAD6YIJ6"/>
<proteinExistence type="predicted"/>
<evidence type="ECO:0000313" key="1">
    <source>
        <dbReference type="EMBL" id="KAJ7219594.1"/>
    </source>
</evidence>
<accession>A0AAD6YIJ6</accession>
<organism evidence="1 2">
    <name type="scientific">Mycena pura</name>
    <dbReference type="NCBI Taxonomy" id="153505"/>
    <lineage>
        <taxon>Eukaryota</taxon>
        <taxon>Fungi</taxon>
        <taxon>Dikarya</taxon>
        <taxon>Basidiomycota</taxon>
        <taxon>Agaricomycotina</taxon>
        <taxon>Agaricomycetes</taxon>
        <taxon>Agaricomycetidae</taxon>
        <taxon>Agaricales</taxon>
        <taxon>Marasmiineae</taxon>
        <taxon>Mycenaceae</taxon>
        <taxon>Mycena</taxon>
    </lineage>
</organism>
<evidence type="ECO:0000313" key="2">
    <source>
        <dbReference type="Proteomes" id="UP001219525"/>
    </source>
</evidence>
<keyword evidence="2" id="KW-1185">Reference proteome</keyword>
<dbReference type="EMBL" id="JARJCW010000011">
    <property type="protein sequence ID" value="KAJ7219594.1"/>
    <property type="molecule type" value="Genomic_DNA"/>
</dbReference>
<reference evidence="1" key="1">
    <citation type="submission" date="2023-03" db="EMBL/GenBank/DDBJ databases">
        <title>Massive genome expansion in bonnet fungi (Mycena s.s.) driven by repeated elements and novel gene families across ecological guilds.</title>
        <authorList>
            <consortium name="Lawrence Berkeley National Laboratory"/>
            <person name="Harder C.B."/>
            <person name="Miyauchi S."/>
            <person name="Viragh M."/>
            <person name="Kuo A."/>
            <person name="Thoen E."/>
            <person name="Andreopoulos B."/>
            <person name="Lu D."/>
            <person name="Skrede I."/>
            <person name="Drula E."/>
            <person name="Henrissat B."/>
            <person name="Morin E."/>
            <person name="Kohler A."/>
            <person name="Barry K."/>
            <person name="LaButti K."/>
            <person name="Morin E."/>
            <person name="Salamov A."/>
            <person name="Lipzen A."/>
            <person name="Mereny Z."/>
            <person name="Hegedus B."/>
            <person name="Baldrian P."/>
            <person name="Stursova M."/>
            <person name="Weitz H."/>
            <person name="Taylor A."/>
            <person name="Grigoriev I.V."/>
            <person name="Nagy L.G."/>
            <person name="Martin F."/>
            <person name="Kauserud H."/>
        </authorList>
    </citation>
    <scope>NUCLEOTIDE SEQUENCE</scope>
    <source>
        <strain evidence="1">9144</strain>
    </source>
</reference>